<dbReference type="EMBL" id="FXTY01000004">
    <property type="protein sequence ID" value="SMP23872.1"/>
    <property type="molecule type" value="Genomic_DNA"/>
</dbReference>
<evidence type="ECO:0000313" key="2">
    <source>
        <dbReference type="EMBL" id="SMP23872.1"/>
    </source>
</evidence>
<dbReference type="InterPro" id="IPR021796">
    <property type="entry name" value="Tll0287-like_dom"/>
</dbReference>
<evidence type="ECO:0000313" key="3">
    <source>
        <dbReference type="Proteomes" id="UP001157961"/>
    </source>
</evidence>
<reference evidence="2 3" key="1">
    <citation type="submission" date="2017-05" db="EMBL/GenBank/DDBJ databases">
        <authorList>
            <person name="Varghese N."/>
            <person name="Submissions S."/>
        </authorList>
    </citation>
    <scope>NUCLEOTIDE SEQUENCE [LARGE SCALE GENOMIC DNA]</scope>
    <source>
        <strain evidence="2 3">DSM 29734</strain>
    </source>
</reference>
<accession>A0ABY1P178</accession>
<protein>
    <recommendedName>
        <fullName evidence="1">Tll0287-like domain-containing protein</fullName>
    </recommendedName>
</protein>
<sequence length="294" mass="31636">MTLPRIFLTGVLGSLAIYLFVSAPAPLVEGEEKASGCLHPVKALFDGVNAINQAARGVYTKRIVGGGMASGLKFGEEWQEPGVEQGPLPALFLRATAAHMETLPPLVGLYLGSDAPINKSNLFGAGQVTAFETVKATRTAVYSDDAQSGFVAMYPDVAEVAPCVICHNEHPDSPKKDWKLNDVMGATTWTYPRDEVTADEFLGVLDAMYVSVAHTYETYLGKAARFEVPVEISESWPSADRRILPNVEVFLAEVKAHAAPVVLQAVMRERRSPRGVGQGTLAVQADEESKPCGF</sequence>
<gene>
    <name evidence="2" type="ORF">SAMN06265373_104450</name>
</gene>
<comment type="caution">
    <text evidence="2">The sequence shown here is derived from an EMBL/GenBank/DDBJ whole genome shotgun (WGS) entry which is preliminary data.</text>
</comment>
<name>A0ABY1P178_9RHOB</name>
<feature type="domain" description="Tll0287-like" evidence="1">
    <location>
        <begin position="116"/>
        <end position="192"/>
    </location>
</feature>
<dbReference type="Pfam" id="PF11845">
    <property type="entry name" value="Tll0287-like"/>
    <property type="match status" value="1"/>
</dbReference>
<dbReference type="Proteomes" id="UP001157961">
    <property type="component" value="Unassembled WGS sequence"/>
</dbReference>
<evidence type="ECO:0000259" key="1">
    <source>
        <dbReference type="Pfam" id="PF11845"/>
    </source>
</evidence>
<keyword evidence="3" id="KW-1185">Reference proteome</keyword>
<proteinExistence type="predicted"/>
<organism evidence="2 3">
    <name type="scientific">Shimia sagamensis</name>
    <dbReference type="NCBI Taxonomy" id="1566352"/>
    <lineage>
        <taxon>Bacteria</taxon>
        <taxon>Pseudomonadati</taxon>
        <taxon>Pseudomonadota</taxon>
        <taxon>Alphaproteobacteria</taxon>
        <taxon>Rhodobacterales</taxon>
        <taxon>Roseobacteraceae</taxon>
    </lineage>
</organism>